<proteinExistence type="predicted"/>
<keyword evidence="2" id="KW-0175">Coiled coil</keyword>
<evidence type="ECO:0000256" key="3">
    <source>
        <dbReference type="SAM" id="MobiDB-lite"/>
    </source>
</evidence>
<feature type="region of interest" description="Disordered" evidence="3">
    <location>
        <begin position="377"/>
        <end position="400"/>
    </location>
</feature>
<gene>
    <name evidence="6" type="ORF">JOF53_004889</name>
</gene>
<feature type="compositionally biased region" description="Gly residues" evidence="3">
    <location>
        <begin position="182"/>
        <end position="206"/>
    </location>
</feature>
<feature type="domain" description="CzcB-like C-terminal circularly permuted SH3-like" evidence="4">
    <location>
        <begin position="323"/>
        <end position="375"/>
    </location>
</feature>
<keyword evidence="7" id="KW-1185">Reference proteome</keyword>
<evidence type="ECO:0000259" key="4">
    <source>
        <dbReference type="Pfam" id="PF25975"/>
    </source>
</evidence>
<dbReference type="Gene3D" id="2.40.50.100">
    <property type="match status" value="1"/>
</dbReference>
<name>A0ABS5AHH4_9PSEU</name>
<evidence type="ECO:0000259" key="5">
    <source>
        <dbReference type="Pfam" id="PF25990"/>
    </source>
</evidence>
<dbReference type="SUPFAM" id="SSF111369">
    <property type="entry name" value="HlyD-like secretion proteins"/>
    <property type="match status" value="1"/>
</dbReference>
<dbReference type="Gene3D" id="1.10.287.470">
    <property type="entry name" value="Helix hairpin bin"/>
    <property type="match status" value="1"/>
</dbReference>
<dbReference type="Pfam" id="PF25990">
    <property type="entry name" value="Beta-barrel_YknX"/>
    <property type="match status" value="1"/>
</dbReference>
<feature type="region of interest" description="Disordered" evidence="3">
    <location>
        <begin position="34"/>
        <end position="53"/>
    </location>
</feature>
<evidence type="ECO:0000256" key="2">
    <source>
        <dbReference type="ARBA" id="ARBA00023054"/>
    </source>
</evidence>
<sequence length="400" mass="40162">MSPSPRRRKWVIVGAVALVVVAGGGYLGYRQFAPASSTQSGPSGPPTAKVSRGSVMDTVSAAASLRASRSANVDFGTSAIVNKVFVKLGDKVAKNQKLATVDDRQAKAQLDAAKAQLDSAKQALAAAKEAKQPTSGPNAQVKQAELSVEQAQDAVRSTTIYAPFAGTITAIGQVGQRSSGTGTSGGNTGGGTGGSSGGESGGGSGRPSGIPNAPVIPNPGAGSSSGSGFLTVTDLNGYQIAATFTEIDIVKVKVGQAAQVAINALGGKKFPAKVVQVDLMPASTSGVVQYGVLLELDESSDELKPGQSANVVITTAKADSVLQVPSGAVQTVDGKSTVQLMENGSPRSVPVQLGVRSDHIIEITSGLKEGDEVLLADSGGPGRFPEAGYPGKGAPARVGR</sequence>
<dbReference type="InterPro" id="IPR058649">
    <property type="entry name" value="CzcB_C"/>
</dbReference>
<comment type="subcellular location">
    <subcellularLocation>
        <location evidence="1">Cell envelope</location>
    </subcellularLocation>
</comment>
<comment type="caution">
    <text evidence="6">The sequence shown here is derived from an EMBL/GenBank/DDBJ whole genome shotgun (WGS) entry which is preliminary data.</text>
</comment>
<dbReference type="Gene3D" id="2.40.30.170">
    <property type="match status" value="1"/>
</dbReference>
<feature type="compositionally biased region" description="Low complexity" evidence="3">
    <location>
        <begin position="34"/>
        <end position="48"/>
    </location>
</feature>
<protein>
    <submittedName>
        <fullName evidence="6">Macrolide-specific efflux system membrane fusion protein</fullName>
    </submittedName>
</protein>
<evidence type="ECO:0000313" key="6">
    <source>
        <dbReference type="EMBL" id="MBP2476017.1"/>
    </source>
</evidence>
<feature type="domain" description="YknX-like beta-barrel" evidence="5">
    <location>
        <begin position="238"/>
        <end position="313"/>
    </location>
</feature>
<dbReference type="Pfam" id="PF25975">
    <property type="entry name" value="CzcB_C"/>
    <property type="match status" value="1"/>
</dbReference>
<evidence type="ECO:0000256" key="1">
    <source>
        <dbReference type="ARBA" id="ARBA00004196"/>
    </source>
</evidence>
<evidence type="ECO:0000313" key="7">
    <source>
        <dbReference type="Proteomes" id="UP001519363"/>
    </source>
</evidence>
<accession>A0ABS5AHH4</accession>
<dbReference type="Proteomes" id="UP001519363">
    <property type="component" value="Unassembled WGS sequence"/>
</dbReference>
<dbReference type="InterPro" id="IPR058636">
    <property type="entry name" value="Beta-barrel_YknX"/>
</dbReference>
<feature type="region of interest" description="Disordered" evidence="3">
    <location>
        <begin position="124"/>
        <end position="145"/>
    </location>
</feature>
<feature type="region of interest" description="Disordered" evidence="3">
    <location>
        <begin position="175"/>
        <end position="224"/>
    </location>
</feature>
<reference evidence="6 7" key="1">
    <citation type="submission" date="2021-03" db="EMBL/GenBank/DDBJ databases">
        <title>Sequencing the genomes of 1000 actinobacteria strains.</title>
        <authorList>
            <person name="Klenk H.-P."/>
        </authorList>
    </citation>
    <scope>NUCLEOTIDE SEQUENCE [LARGE SCALE GENOMIC DNA]</scope>
    <source>
        <strain evidence="6 7">DSM 44580</strain>
    </source>
</reference>
<organism evidence="6 7">
    <name type="scientific">Crossiella equi</name>
    <dbReference type="NCBI Taxonomy" id="130796"/>
    <lineage>
        <taxon>Bacteria</taxon>
        <taxon>Bacillati</taxon>
        <taxon>Actinomycetota</taxon>
        <taxon>Actinomycetes</taxon>
        <taxon>Pseudonocardiales</taxon>
        <taxon>Pseudonocardiaceae</taxon>
        <taxon>Crossiella</taxon>
    </lineage>
</organism>
<dbReference type="Gene3D" id="6.20.50.140">
    <property type="match status" value="1"/>
</dbReference>
<dbReference type="InterPro" id="IPR050465">
    <property type="entry name" value="UPF0194_transport"/>
</dbReference>
<dbReference type="RefSeq" id="WP_143343179.1">
    <property type="nucleotide sequence ID" value="NZ_JAGIOO010000001.1"/>
</dbReference>
<dbReference type="PANTHER" id="PTHR32347">
    <property type="entry name" value="EFFLUX SYSTEM COMPONENT YKNX-RELATED"/>
    <property type="match status" value="1"/>
</dbReference>
<dbReference type="EMBL" id="JAGIOO010000001">
    <property type="protein sequence ID" value="MBP2476017.1"/>
    <property type="molecule type" value="Genomic_DNA"/>
</dbReference>
<dbReference type="PANTHER" id="PTHR32347:SF23">
    <property type="entry name" value="BLL5650 PROTEIN"/>
    <property type="match status" value="1"/>
</dbReference>